<dbReference type="SMART" id="SM00409">
    <property type="entry name" value="IG"/>
    <property type="match status" value="2"/>
</dbReference>
<dbReference type="GO" id="GO:0005886">
    <property type="term" value="C:plasma membrane"/>
    <property type="evidence" value="ECO:0007669"/>
    <property type="project" value="TreeGrafter"/>
</dbReference>
<proteinExistence type="predicted"/>
<feature type="domain" description="Immunoglobulin" evidence="7">
    <location>
        <begin position="27"/>
        <end position="129"/>
    </location>
</feature>
<dbReference type="PANTHER" id="PTHR11860:SF87">
    <property type="entry name" value="CMRF35-LIKE MOLECULE 8"/>
    <property type="match status" value="1"/>
</dbReference>
<accession>A0AAV1F2I1</accession>
<dbReference type="InterPro" id="IPR036179">
    <property type="entry name" value="Ig-like_dom_sf"/>
</dbReference>
<keyword evidence="5" id="KW-1133">Transmembrane helix</keyword>
<dbReference type="GO" id="GO:0004888">
    <property type="term" value="F:transmembrane signaling receptor activity"/>
    <property type="evidence" value="ECO:0007669"/>
    <property type="project" value="TreeGrafter"/>
</dbReference>
<evidence type="ECO:0000256" key="1">
    <source>
        <dbReference type="ARBA" id="ARBA00004370"/>
    </source>
</evidence>
<protein>
    <recommendedName>
        <fullName evidence="7">Immunoglobulin domain-containing protein</fullName>
    </recommendedName>
</protein>
<dbReference type="InterPro" id="IPR050671">
    <property type="entry name" value="CD300_family_receptors"/>
</dbReference>
<dbReference type="AlphaFoldDB" id="A0AAV1F2I1"/>
<feature type="region of interest" description="Disordered" evidence="4">
    <location>
        <begin position="238"/>
        <end position="265"/>
    </location>
</feature>
<evidence type="ECO:0000313" key="8">
    <source>
        <dbReference type="EMBL" id="CAJ1055392.1"/>
    </source>
</evidence>
<dbReference type="Proteomes" id="UP001178508">
    <property type="component" value="Chromosome 4"/>
</dbReference>
<feature type="signal peptide" evidence="6">
    <location>
        <begin position="1"/>
        <end position="18"/>
    </location>
</feature>
<dbReference type="Gene3D" id="2.60.40.10">
    <property type="entry name" value="Immunoglobulins"/>
    <property type="match status" value="2"/>
</dbReference>
<feature type="compositionally biased region" description="Pro residues" evidence="4">
    <location>
        <begin position="240"/>
        <end position="249"/>
    </location>
</feature>
<keyword evidence="3 5" id="KW-0472">Membrane</keyword>
<sequence length="367" mass="40381">MDIHHLLIFCFLSALSGGNNGLVSAKVNIYTFTKGQNASINCYLHSSGSWKFFCKNQCESDDILIRTEEAQSQVGRYSMSYRSGPTSSTEGILNVKILNGVKSDAGLYRCGLGSSSVPDSSWDFEFRVSDETPLEGHTGVIRTEFEGEDVRSICSSSVYRQWKFLCKGECKTDEDILIETEANNTQNGRYSLEYTVNRLYLTIKQATKSDTGKYRCGFGKALSPDSYYTFPLIVIEASTQPPPSPPTTPPTTATTKSSSSTLSPGDLESTFQVTGAVQLITPQPSYLVPLVVRVLLVFGLLAVFLIVLCKWKARRNFGVNTGENADGVNMEACEIYENPSSVPEKQDSIYQCIDPSSGDQDQIYCSL</sequence>
<dbReference type="EMBL" id="OY660867">
    <property type="protein sequence ID" value="CAJ1055392.1"/>
    <property type="molecule type" value="Genomic_DNA"/>
</dbReference>
<keyword evidence="6" id="KW-0732">Signal</keyword>
<feature type="compositionally biased region" description="Low complexity" evidence="4">
    <location>
        <begin position="250"/>
        <end position="264"/>
    </location>
</feature>
<feature type="chain" id="PRO_5043606334" description="Immunoglobulin domain-containing protein" evidence="6">
    <location>
        <begin position="19"/>
        <end position="367"/>
    </location>
</feature>
<evidence type="ECO:0000256" key="2">
    <source>
        <dbReference type="ARBA" id="ARBA00022692"/>
    </source>
</evidence>
<organism evidence="8 9">
    <name type="scientific">Xyrichtys novacula</name>
    <name type="common">Pearly razorfish</name>
    <name type="synonym">Hemipteronotus novacula</name>
    <dbReference type="NCBI Taxonomy" id="13765"/>
    <lineage>
        <taxon>Eukaryota</taxon>
        <taxon>Metazoa</taxon>
        <taxon>Chordata</taxon>
        <taxon>Craniata</taxon>
        <taxon>Vertebrata</taxon>
        <taxon>Euteleostomi</taxon>
        <taxon>Actinopterygii</taxon>
        <taxon>Neopterygii</taxon>
        <taxon>Teleostei</taxon>
        <taxon>Neoteleostei</taxon>
        <taxon>Acanthomorphata</taxon>
        <taxon>Eupercaria</taxon>
        <taxon>Labriformes</taxon>
        <taxon>Labridae</taxon>
        <taxon>Xyrichtys</taxon>
    </lineage>
</organism>
<reference evidence="8" key="1">
    <citation type="submission" date="2023-08" db="EMBL/GenBank/DDBJ databases">
        <authorList>
            <person name="Alioto T."/>
            <person name="Alioto T."/>
            <person name="Gomez Garrido J."/>
        </authorList>
    </citation>
    <scope>NUCLEOTIDE SEQUENCE</scope>
</reference>
<keyword evidence="9" id="KW-1185">Reference proteome</keyword>
<name>A0AAV1F2I1_XYRNO</name>
<evidence type="ECO:0000259" key="7">
    <source>
        <dbReference type="SMART" id="SM00409"/>
    </source>
</evidence>
<dbReference type="PANTHER" id="PTHR11860">
    <property type="entry name" value="POLYMERIC-IMMUNOGLOBULIN RECEPTOR"/>
    <property type="match status" value="1"/>
</dbReference>
<comment type="subcellular location">
    <subcellularLocation>
        <location evidence="1">Membrane</location>
    </subcellularLocation>
</comment>
<dbReference type="InterPro" id="IPR013783">
    <property type="entry name" value="Ig-like_fold"/>
</dbReference>
<evidence type="ECO:0000256" key="4">
    <source>
        <dbReference type="SAM" id="MobiDB-lite"/>
    </source>
</evidence>
<gene>
    <name evidence="8" type="ORF">XNOV1_A043543</name>
</gene>
<feature type="transmembrane region" description="Helical" evidence="5">
    <location>
        <begin position="286"/>
        <end position="308"/>
    </location>
</feature>
<dbReference type="InterPro" id="IPR003599">
    <property type="entry name" value="Ig_sub"/>
</dbReference>
<dbReference type="SUPFAM" id="SSF48726">
    <property type="entry name" value="Immunoglobulin"/>
    <property type="match status" value="1"/>
</dbReference>
<evidence type="ECO:0000313" key="9">
    <source>
        <dbReference type="Proteomes" id="UP001178508"/>
    </source>
</evidence>
<keyword evidence="2 5" id="KW-0812">Transmembrane</keyword>
<evidence type="ECO:0000256" key="6">
    <source>
        <dbReference type="SAM" id="SignalP"/>
    </source>
</evidence>
<evidence type="ECO:0000256" key="5">
    <source>
        <dbReference type="SAM" id="Phobius"/>
    </source>
</evidence>
<evidence type="ECO:0000256" key="3">
    <source>
        <dbReference type="ARBA" id="ARBA00023136"/>
    </source>
</evidence>
<feature type="domain" description="Immunoglobulin" evidence="7">
    <location>
        <begin position="139"/>
        <end position="235"/>
    </location>
</feature>